<proteinExistence type="predicted"/>
<dbReference type="PROSITE" id="PS51901">
    <property type="entry name" value="ACP_MB"/>
    <property type="match status" value="1"/>
</dbReference>
<feature type="binding site" evidence="3">
    <location>
        <position position="174"/>
    </location>
    <ligand>
        <name>Fe cation</name>
        <dbReference type="ChEBI" id="CHEBI:24875"/>
    </ligand>
</feature>
<dbReference type="Proteomes" id="UP000607197">
    <property type="component" value="Unassembled WGS sequence"/>
</dbReference>
<dbReference type="RefSeq" id="WP_188976490.1">
    <property type="nucleotide sequence ID" value="NZ_BMPG01000001.1"/>
</dbReference>
<reference evidence="7" key="1">
    <citation type="journal article" date="2014" name="Int. J. Syst. Evol. Microbiol.">
        <title>Complete genome sequence of Corynebacterium casei LMG S-19264T (=DSM 44701T), isolated from a smear-ripened cheese.</title>
        <authorList>
            <consortium name="US DOE Joint Genome Institute (JGI-PGF)"/>
            <person name="Walter F."/>
            <person name="Albersmeier A."/>
            <person name="Kalinowski J."/>
            <person name="Ruckert C."/>
        </authorList>
    </citation>
    <scope>NUCLEOTIDE SEQUENCE</scope>
    <source>
        <strain evidence="7">JCM 19596</strain>
    </source>
</reference>
<dbReference type="PROSITE" id="PS51371">
    <property type="entry name" value="CBS"/>
    <property type="match status" value="1"/>
</dbReference>
<reference evidence="7" key="2">
    <citation type="submission" date="2020-09" db="EMBL/GenBank/DDBJ databases">
        <authorList>
            <person name="Sun Q."/>
            <person name="Ohkuma M."/>
        </authorList>
    </citation>
    <scope>NUCLEOTIDE SEQUENCE</scope>
    <source>
        <strain evidence="7">JCM 19596</strain>
    </source>
</reference>
<feature type="domain" description="CBS" evidence="5">
    <location>
        <begin position="71"/>
        <end position="127"/>
    </location>
</feature>
<feature type="binding site" evidence="3">
    <location>
        <position position="171"/>
    </location>
    <ligand>
        <name>Fe cation</name>
        <dbReference type="ChEBI" id="CHEBI:24875"/>
    </ligand>
</feature>
<feature type="region of interest" description="Disordered" evidence="4">
    <location>
        <begin position="118"/>
        <end position="142"/>
    </location>
</feature>
<keyword evidence="8" id="KW-1185">Reference proteome</keyword>
<keyword evidence="3" id="KW-0408">Iron</keyword>
<evidence type="ECO:0000256" key="1">
    <source>
        <dbReference type="ARBA" id="ARBA00023122"/>
    </source>
</evidence>
<dbReference type="InterPro" id="IPR000644">
    <property type="entry name" value="CBS_dom"/>
</dbReference>
<organism evidence="7 8">
    <name type="scientific">Halocalculus aciditolerans</name>
    <dbReference type="NCBI Taxonomy" id="1383812"/>
    <lineage>
        <taxon>Archaea</taxon>
        <taxon>Methanobacteriati</taxon>
        <taxon>Methanobacteriota</taxon>
        <taxon>Stenosarchaea group</taxon>
        <taxon>Halobacteria</taxon>
        <taxon>Halobacteriales</taxon>
        <taxon>Halobacteriaceae</taxon>
        <taxon>Halocalculus</taxon>
    </lineage>
</organism>
<dbReference type="OrthoDB" id="65817at2157"/>
<dbReference type="Gene3D" id="3.10.580.10">
    <property type="entry name" value="CBS-domain"/>
    <property type="match status" value="1"/>
</dbReference>
<dbReference type="SUPFAM" id="SSF54631">
    <property type="entry name" value="CBS-domain pair"/>
    <property type="match status" value="1"/>
</dbReference>
<feature type="binding site" evidence="3">
    <location>
        <position position="155"/>
    </location>
    <ligand>
        <name>Fe cation</name>
        <dbReference type="ChEBI" id="CHEBI:24875"/>
    </ligand>
</feature>
<name>A0A830F9W1_9EURY</name>
<evidence type="ECO:0000256" key="2">
    <source>
        <dbReference type="PROSITE-ProRule" id="PRU00703"/>
    </source>
</evidence>
<evidence type="ECO:0000313" key="7">
    <source>
        <dbReference type="EMBL" id="GGL53979.1"/>
    </source>
</evidence>
<evidence type="ECO:0000259" key="5">
    <source>
        <dbReference type="PROSITE" id="PS51371"/>
    </source>
</evidence>
<dbReference type="PANTHER" id="PTHR43080">
    <property type="entry name" value="CBS DOMAIN-CONTAINING PROTEIN CBSX3, MITOCHONDRIAL"/>
    <property type="match status" value="1"/>
</dbReference>
<dbReference type="InterPro" id="IPR051257">
    <property type="entry name" value="Diverse_CBS-Domain"/>
</dbReference>
<evidence type="ECO:0000313" key="8">
    <source>
        <dbReference type="Proteomes" id="UP000607197"/>
    </source>
</evidence>
<dbReference type="InterPro" id="IPR044065">
    <property type="entry name" value="ACP_MB"/>
</dbReference>
<dbReference type="AlphaFoldDB" id="A0A830F9W1"/>
<keyword evidence="3" id="KW-0862">Zinc</keyword>
<feature type="binding site" evidence="3">
    <location>
        <position position="152"/>
    </location>
    <ligand>
        <name>Zn(2+)</name>
        <dbReference type="ChEBI" id="CHEBI:29105"/>
    </ligand>
</feature>
<feature type="binding site" evidence="3">
    <location>
        <position position="174"/>
    </location>
    <ligand>
        <name>Zn(2+)</name>
        <dbReference type="ChEBI" id="CHEBI:29105"/>
    </ligand>
</feature>
<comment type="caution">
    <text evidence="7">The sequence shown here is derived from an EMBL/GenBank/DDBJ whole genome shotgun (WGS) entry which is preliminary data.</text>
</comment>
<feature type="domain" description="ACP-type MB" evidence="6">
    <location>
        <begin position="147"/>
        <end position="177"/>
    </location>
</feature>
<dbReference type="PANTHER" id="PTHR43080:SF2">
    <property type="entry name" value="CBS DOMAIN-CONTAINING PROTEIN"/>
    <property type="match status" value="1"/>
</dbReference>
<dbReference type="EMBL" id="BMPG01000001">
    <property type="protein sequence ID" value="GGL53979.1"/>
    <property type="molecule type" value="Genomic_DNA"/>
</dbReference>
<accession>A0A830F9W1</accession>
<evidence type="ECO:0000259" key="6">
    <source>
        <dbReference type="PROSITE" id="PS51901"/>
    </source>
</evidence>
<dbReference type="Pfam" id="PF00571">
    <property type="entry name" value="CBS"/>
    <property type="match status" value="2"/>
</dbReference>
<keyword evidence="3" id="KW-0479">Metal-binding</keyword>
<feature type="binding site" evidence="3">
    <location>
        <position position="171"/>
    </location>
    <ligand>
        <name>Zn(2+)</name>
        <dbReference type="ChEBI" id="CHEBI:29105"/>
    </ligand>
</feature>
<sequence>MTQLAVRDVASQRFVGVSESDDLAGAVDVLRSEGANAALVLRGESVVGLLTASDVLDHVGALDGVTVADAMGAPPTAVRPDAAVSEAAEVVRQTGVGYVVVRDDEGVRGLVEARDLVDAGAEPREPLNPTQSARAEATDGGQDGAFSTQSICEVCGSLAGSLSNVNGQLVCADCHAV</sequence>
<feature type="binding site" evidence="3">
    <location>
        <position position="152"/>
    </location>
    <ligand>
        <name>Fe cation</name>
        <dbReference type="ChEBI" id="CHEBI:24875"/>
    </ligand>
</feature>
<evidence type="ECO:0000256" key="3">
    <source>
        <dbReference type="PROSITE-ProRule" id="PRU01249"/>
    </source>
</evidence>
<dbReference type="GO" id="GO:0046872">
    <property type="term" value="F:metal ion binding"/>
    <property type="evidence" value="ECO:0007669"/>
    <property type="project" value="UniProtKB-KW"/>
</dbReference>
<evidence type="ECO:0000256" key="4">
    <source>
        <dbReference type="SAM" id="MobiDB-lite"/>
    </source>
</evidence>
<feature type="binding site" evidence="3">
    <location>
        <position position="155"/>
    </location>
    <ligand>
        <name>Zn(2+)</name>
        <dbReference type="ChEBI" id="CHEBI:29105"/>
    </ligand>
</feature>
<dbReference type="InterPro" id="IPR046342">
    <property type="entry name" value="CBS_dom_sf"/>
</dbReference>
<protein>
    <submittedName>
        <fullName evidence="7">Inosine-5-monophosphate dehydrogenase</fullName>
    </submittedName>
</protein>
<dbReference type="SMART" id="SM00116">
    <property type="entry name" value="CBS"/>
    <property type="match status" value="2"/>
</dbReference>
<gene>
    <name evidence="7" type="ORF">GCM10009039_10210</name>
</gene>
<keyword evidence="1 2" id="KW-0129">CBS domain</keyword>